<dbReference type="InterPro" id="IPR007607">
    <property type="entry name" value="BacA/B"/>
</dbReference>
<organism evidence="2 3">
    <name type="scientific">Limnochorda pilosa</name>
    <dbReference type="NCBI Taxonomy" id="1555112"/>
    <lineage>
        <taxon>Bacteria</taxon>
        <taxon>Bacillati</taxon>
        <taxon>Bacillota</taxon>
        <taxon>Limnochordia</taxon>
        <taxon>Limnochordales</taxon>
        <taxon>Limnochordaceae</taxon>
        <taxon>Limnochorda</taxon>
    </lineage>
</organism>
<gene>
    <name evidence="2" type="ORF">LIP_3644</name>
</gene>
<dbReference type="PANTHER" id="PTHR35024:SF4">
    <property type="entry name" value="POLYMER-FORMING CYTOSKELETAL PROTEIN"/>
    <property type="match status" value="1"/>
</dbReference>
<dbReference type="AlphaFoldDB" id="A0A0K2SR11"/>
<reference evidence="3" key="1">
    <citation type="submission" date="2015-07" db="EMBL/GenBank/DDBJ databases">
        <title>Complete genome sequence and phylogenetic analysis of Limnochorda pilosa.</title>
        <authorList>
            <person name="Watanabe M."/>
            <person name="Kojima H."/>
            <person name="Fukui M."/>
        </authorList>
    </citation>
    <scope>NUCLEOTIDE SEQUENCE [LARGE SCALE GENOMIC DNA]</scope>
    <source>
        <strain evidence="3">HC45</strain>
    </source>
</reference>
<dbReference type="Pfam" id="PF04519">
    <property type="entry name" value="Bactofilin"/>
    <property type="match status" value="1"/>
</dbReference>
<protein>
    <recommendedName>
        <fullName evidence="4">Cell shape determination protein CcmA</fullName>
    </recommendedName>
</protein>
<keyword evidence="3" id="KW-1185">Reference proteome</keyword>
<reference evidence="3" key="2">
    <citation type="journal article" date="2016" name="Int. J. Syst. Evol. Microbiol.">
        <title>Complete genome sequence and cell structure of Limnochorda pilosa, a Gram-negative spore-former within the phylum Firmicutes.</title>
        <authorList>
            <person name="Watanabe M."/>
            <person name="Kojima H."/>
            <person name="Fukui M."/>
        </authorList>
    </citation>
    <scope>NUCLEOTIDE SEQUENCE [LARGE SCALE GENOMIC DNA]</scope>
    <source>
        <strain evidence="3">HC45</strain>
    </source>
</reference>
<evidence type="ECO:0000256" key="1">
    <source>
        <dbReference type="ARBA" id="ARBA00044755"/>
    </source>
</evidence>
<evidence type="ECO:0008006" key="4">
    <source>
        <dbReference type="Google" id="ProtNLM"/>
    </source>
</evidence>
<dbReference type="EMBL" id="AP014924">
    <property type="protein sequence ID" value="BAS29452.1"/>
    <property type="molecule type" value="Genomic_DNA"/>
</dbReference>
<sequence>MFNSAAPKEREDMGVETLIGSSTHVEGHLKVKGGLRVDGRVTGQLSVEGRCEVGADGYIEATVHATELTVAGRIAGDVEVAGRLHVLSTGAITGDVRTKVLVVEEGGTIEGKCSMGQAAPTAPARDGAAAEGAARVAVAETARS</sequence>
<dbReference type="KEGG" id="lpil:LIP_3644"/>
<proteinExistence type="inferred from homology"/>
<name>A0A0K2SR11_LIMPI</name>
<evidence type="ECO:0000313" key="2">
    <source>
        <dbReference type="EMBL" id="BAS29452.1"/>
    </source>
</evidence>
<evidence type="ECO:0000313" key="3">
    <source>
        <dbReference type="Proteomes" id="UP000065807"/>
    </source>
</evidence>
<dbReference type="PANTHER" id="PTHR35024">
    <property type="entry name" value="HYPOTHETICAL CYTOSOLIC PROTEIN"/>
    <property type="match status" value="1"/>
</dbReference>
<dbReference type="STRING" id="1555112.LIP_3644"/>
<accession>A0A0K2SR11</accession>
<comment type="similarity">
    <text evidence="1">Belongs to the bactofilin family.</text>
</comment>
<dbReference type="Proteomes" id="UP000065807">
    <property type="component" value="Chromosome"/>
</dbReference>